<reference evidence="3" key="1">
    <citation type="submission" date="2015-03" db="EMBL/GenBank/DDBJ databases">
        <authorList>
            <person name="Informatics Pathogen"/>
        </authorList>
    </citation>
    <scope>NUCLEOTIDE SEQUENCE</scope>
    <source>
        <strain evidence="3">NCTC11134</strain>
        <plasmid evidence="3">2</plasmid>
    </source>
</reference>
<accession>A0A0H5NVJ2</accession>
<dbReference type="KEGG" id="nfr:ERS450000_03480"/>
<sequence length="277" mass="31629">MRSSRSQWRRAFASAWIAMQLSYELPGVQLEVRRGQVWQPGHPAGAPLYPVARIRWFRTTTAPTLSRSQSERAATARAMPIKYSSQVGRLTEAPSGMARRGWRLSTRRAARKTRWQLDQPVLLPRGIWEPTRHLLPSMRRPAPGIRLRSLVVPPFRHRLETVFYVALDERELIFPHPTALGYLRSGASEESVQELVFGYRLPERRRIFIEPAVRVPDHMPSQCRPHLGRKLDTQSLSLSYSHVPRTARTLQGPCRCRHPGNSSASAARFPARPTPLL</sequence>
<dbReference type="Proteomes" id="UP000057820">
    <property type="component" value="Plasmid 2"/>
</dbReference>
<reference evidence="4" key="2">
    <citation type="submission" date="2015-03" db="EMBL/GenBank/DDBJ databases">
        <authorList>
            <consortium name="Pathogen Informatics"/>
        </authorList>
    </citation>
    <scope>NUCLEOTIDE SEQUENCE [LARGE SCALE GENOMIC DNA]</scope>
    <source>
        <strain evidence="4">NCTC11134</strain>
        <plasmid evidence="4">2</plasmid>
    </source>
</reference>
<name>A0A0H5NVJ2_NOCFR</name>
<dbReference type="KEGG" id="nfr:ERS450000_03465"/>
<protein>
    <submittedName>
        <fullName evidence="3">Uncharacterized protein</fullName>
    </submittedName>
</protein>
<keyword evidence="3" id="KW-0614">Plasmid</keyword>
<dbReference type="EMBL" id="LN868938">
    <property type="protein sequence ID" value="CRY79364.1"/>
    <property type="molecule type" value="Genomic_DNA"/>
</dbReference>
<dbReference type="AlphaFoldDB" id="A0A0H5NVJ2"/>
<dbReference type="Proteomes" id="UP000057820">
    <property type="component" value="Chromosome 1"/>
</dbReference>
<evidence type="ECO:0000256" key="1">
    <source>
        <dbReference type="SAM" id="MobiDB-lite"/>
    </source>
</evidence>
<organism evidence="3 4">
    <name type="scientific">Nocardia farcinica</name>
    <dbReference type="NCBI Taxonomy" id="37329"/>
    <lineage>
        <taxon>Bacteria</taxon>
        <taxon>Bacillati</taxon>
        <taxon>Actinomycetota</taxon>
        <taxon>Actinomycetes</taxon>
        <taxon>Mycobacteriales</taxon>
        <taxon>Nocardiaceae</taxon>
        <taxon>Nocardia</taxon>
    </lineage>
</organism>
<gene>
    <name evidence="2" type="ORF">ERS450000_03465</name>
    <name evidence="3" type="ORF">ERS450000_03480</name>
</gene>
<evidence type="ECO:0000313" key="4">
    <source>
        <dbReference type="Proteomes" id="UP000057820"/>
    </source>
</evidence>
<dbReference type="EMBL" id="LN868939">
    <property type="protein sequence ID" value="CRY79820.1"/>
    <property type="molecule type" value="Genomic_DNA"/>
</dbReference>
<evidence type="ECO:0000313" key="2">
    <source>
        <dbReference type="EMBL" id="CRY79364.1"/>
    </source>
</evidence>
<feature type="region of interest" description="Disordered" evidence="1">
    <location>
        <begin position="252"/>
        <end position="277"/>
    </location>
</feature>
<evidence type="ECO:0000313" key="3">
    <source>
        <dbReference type="EMBL" id="CRY79820.1"/>
    </source>
</evidence>
<proteinExistence type="predicted"/>
<geneLocation type="plasmid" evidence="3">
    <name>2</name>
</geneLocation>